<dbReference type="OrthoDB" id="1938131at2759"/>
<dbReference type="EMBL" id="JACGCM010001727">
    <property type="protein sequence ID" value="KAF6150651.1"/>
    <property type="molecule type" value="Genomic_DNA"/>
</dbReference>
<sequence length="227" mass="25298">VSHFFGIQPRFKVAQKIQTCLWIPPDPSEVKVSCDGASLGNPGRGGCWVVIREDAIICNQCGEDLSKVSLELAAFGGRSTSVLMLLPREEAGWKMMHTNGTKEDPLFYIKSKIQTKSTLDSPCKCSHPFTADRGLKVNHSFEEDERTVGRLKGGGKGATIGILGNKGDEFFTETLKDCPPIAALPRHVESVTYFQRERKIFGDLDLCKYLIWCKQLAEERLVNTKFE</sequence>
<keyword evidence="2" id="KW-1185">Reference proteome</keyword>
<dbReference type="Proteomes" id="UP000541444">
    <property type="component" value="Unassembled WGS sequence"/>
</dbReference>
<feature type="non-terminal residue" evidence="1">
    <location>
        <position position="1"/>
    </location>
</feature>
<organism evidence="1 2">
    <name type="scientific">Kingdonia uniflora</name>
    <dbReference type="NCBI Taxonomy" id="39325"/>
    <lineage>
        <taxon>Eukaryota</taxon>
        <taxon>Viridiplantae</taxon>
        <taxon>Streptophyta</taxon>
        <taxon>Embryophyta</taxon>
        <taxon>Tracheophyta</taxon>
        <taxon>Spermatophyta</taxon>
        <taxon>Magnoliopsida</taxon>
        <taxon>Ranunculales</taxon>
        <taxon>Circaeasteraceae</taxon>
        <taxon>Kingdonia</taxon>
    </lineage>
</organism>
<evidence type="ECO:0000313" key="1">
    <source>
        <dbReference type="EMBL" id="KAF6150651.1"/>
    </source>
</evidence>
<reference evidence="1 2" key="1">
    <citation type="journal article" date="2020" name="IScience">
        <title>Genome Sequencing of the Endangered Kingdonia uniflora (Circaeasteraceae, Ranunculales) Reveals Potential Mechanisms of Evolutionary Specialization.</title>
        <authorList>
            <person name="Sun Y."/>
            <person name="Deng T."/>
            <person name="Zhang A."/>
            <person name="Moore M.J."/>
            <person name="Landis J.B."/>
            <person name="Lin N."/>
            <person name="Zhang H."/>
            <person name="Zhang X."/>
            <person name="Huang J."/>
            <person name="Zhang X."/>
            <person name="Sun H."/>
            <person name="Wang H."/>
        </authorList>
    </citation>
    <scope>NUCLEOTIDE SEQUENCE [LARGE SCALE GENOMIC DNA]</scope>
    <source>
        <strain evidence="1">TB1705</strain>
        <tissue evidence="1">Leaf</tissue>
    </source>
</reference>
<evidence type="ECO:0000313" key="2">
    <source>
        <dbReference type="Proteomes" id="UP000541444"/>
    </source>
</evidence>
<gene>
    <name evidence="1" type="ORF">GIB67_022263</name>
</gene>
<name>A0A7J7M6Y5_9MAGN</name>
<protein>
    <submittedName>
        <fullName evidence="1">Uncharacterized protein</fullName>
    </submittedName>
</protein>
<accession>A0A7J7M6Y5</accession>
<dbReference type="AlphaFoldDB" id="A0A7J7M6Y5"/>
<proteinExistence type="predicted"/>
<comment type="caution">
    <text evidence="1">The sequence shown here is derived from an EMBL/GenBank/DDBJ whole genome shotgun (WGS) entry which is preliminary data.</text>
</comment>